<dbReference type="Proteomes" id="UP000828048">
    <property type="component" value="Chromosome 1"/>
</dbReference>
<proteinExistence type="predicted"/>
<evidence type="ECO:0000313" key="1">
    <source>
        <dbReference type="EMBL" id="KAH7845062.1"/>
    </source>
</evidence>
<sequence>MLLPFVFHLANAQGLTSGFYNLSCPSAENLVKTMTEKFVAHAPNFAPSLLRLHFHDCFVRGCDASVLVNSTSNNTAEKDAYPNLTLRGFQIIDAIKSALEKQCSGVVSCADILALVARDAVTAIGGPTWPVLTGRRDGNKSLDKDALTGLPGTDMDITQLKEKFASVGLSVKDLAVLSGGHTIGVSHCSSFAARLYYFPSKNGTDPSLHPSYVANLKKQCPPADLTSIVEMDPGSFRTFDTHYYSVVGKRRGMFPSDGALLTDNTTLAYVQAQVSPQSSTFLTDFGQSMMNMGARRTTRRGEVKDTVEGEVKQREWRARREEAEARVEGEVTWFVMDSMKILICRYGSEVLVVRLVGGIKLFDVFRKICDRWDTLCIGRFSLSYVLEGCNCKLVDEEDFDNMLYLCPDSNRIYGTVEEVRPSIALSGGSTMAVTVGATGVLEDMDMEEPLEEFCRHSETRVTAKCKFGKCEWRVHAILDRSSGEFVIKDLLNEHRCGSTYRRNKHKRVTSSLVASEIASMVNQNNNTSPMHILEFFADKYGLDLPYYHAWLGVEKARGKGFRNKLVKLFNKIAYAPSVASYNVCVTKFCDHGGAKAKTFLASVPKEHWTNAYFKGKRYGEMSSSAIESFNNWVLDARRMPVMNLVDCLRSKIMVQMSKRREDSATWISEIGPVMDAKLKKMIEKGRAWRVQKSSTGVYEVKSMPAVVVDLEEGTCSCGSWQYNGFVCAHVATVLAKTCGEEESMADYIDPFYHVVAYQQTYEDKIHPVLAMDIPDFTQGTSREIKPPRNRRPPGRPCLKRIRSRGEECTARPRKCSRCHQLCNHNRRTCTEASKD</sequence>
<evidence type="ECO:0000313" key="2">
    <source>
        <dbReference type="Proteomes" id="UP000828048"/>
    </source>
</evidence>
<comment type="caution">
    <text evidence="1">The sequence shown here is derived from an EMBL/GenBank/DDBJ whole genome shotgun (WGS) entry which is preliminary data.</text>
</comment>
<keyword evidence="2" id="KW-1185">Reference proteome</keyword>
<reference evidence="1 2" key="1">
    <citation type="journal article" date="2021" name="Hortic Res">
        <title>High-quality reference genome and annotation aids understanding of berry development for evergreen blueberry (Vaccinium darrowii).</title>
        <authorList>
            <person name="Yu J."/>
            <person name="Hulse-Kemp A.M."/>
            <person name="Babiker E."/>
            <person name="Staton M."/>
        </authorList>
    </citation>
    <scope>NUCLEOTIDE SEQUENCE [LARGE SCALE GENOMIC DNA]</scope>
    <source>
        <strain evidence="2">cv. NJ 8807/NJ 8810</strain>
        <tissue evidence="1">Young leaf</tissue>
    </source>
</reference>
<accession>A0ACB7XWB6</accession>
<name>A0ACB7XWB6_9ERIC</name>
<organism evidence="1 2">
    <name type="scientific">Vaccinium darrowii</name>
    <dbReference type="NCBI Taxonomy" id="229202"/>
    <lineage>
        <taxon>Eukaryota</taxon>
        <taxon>Viridiplantae</taxon>
        <taxon>Streptophyta</taxon>
        <taxon>Embryophyta</taxon>
        <taxon>Tracheophyta</taxon>
        <taxon>Spermatophyta</taxon>
        <taxon>Magnoliopsida</taxon>
        <taxon>eudicotyledons</taxon>
        <taxon>Gunneridae</taxon>
        <taxon>Pentapetalae</taxon>
        <taxon>asterids</taxon>
        <taxon>Ericales</taxon>
        <taxon>Ericaceae</taxon>
        <taxon>Vaccinioideae</taxon>
        <taxon>Vaccinieae</taxon>
        <taxon>Vaccinium</taxon>
    </lineage>
</organism>
<dbReference type="EMBL" id="CM037151">
    <property type="protein sequence ID" value="KAH7845062.1"/>
    <property type="molecule type" value="Genomic_DNA"/>
</dbReference>
<protein>
    <submittedName>
        <fullName evidence="1">Uncharacterized protein</fullName>
    </submittedName>
</protein>
<gene>
    <name evidence="1" type="ORF">Vadar_034772</name>
</gene>